<keyword evidence="1" id="KW-0812">Transmembrane</keyword>
<evidence type="ECO:0000313" key="2">
    <source>
        <dbReference type="EMBL" id="KKU42911.1"/>
    </source>
</evidence>
<feature type="transmembrane region" description="Helical" evidence="1">
    <location>
        <begin position="6"/>
        <end position="29"/>
    </location>
</feature>
<dbReference type="AlphaFoldDB" id="A0A0G1QCZ8"/>
<evidence type="ECO:0000256" key="1">
    <source>
        <dbReference type="SAM" id="Phobius"/>
    </source>
</evidence>
<accession>A0A0G1QCZ8</accession>
<reference evidence="2 3" key="1">
    <citation type="journal article" date="2015" name="Nature">
        <title>rRNA introns, odd ribosomes, and small enigmatic genomes across a large radiation of phyla.</title>
        <authorList>
            <person name="Brown C.T."/>
            <person name="Hug L.A."/>
            <person name="Thomas B.C."/>
            <person name="Sharon I."/>
            <person name="Castelle C.J."/>
            <person name="Singh A."/>
            <person name="Wilkins M.J."/>
            <person name="Williams K.H."/>
            <person name="Banfield J.F."/>
        </authorList>
    </citation>
    <scope>NUCLEOTIDE SEQUENCE [LARGE SCALE GENOMIC DNA]</scope>
</reference>
<dbReference type="EMBL" id="LCMV01000043">
    <property type="protein sequence ID" value="KKU42911.1"/>
    <property type="molecule type" value="Genomic_DNA"/>
</dbReference>
<gene>
    <name evidence="2" type="ORF">UX60_C0043G0005</name>
</gene>
<protein>
    <submittedName>
        <fullName evidence="2">Uncharacterized protein</fullName>
    </submittedName>
</protein>
<name>A0A0G1QCZ8_9BACT</name>
<organism evidence="2 3">
    <name type="scientific">Berkelbacteria bacterium GW2011_GWA2_46_7</name>
    <dbReference type="NCBI Taxonomy" id="1618335"/>
    <lineage>
        <taxon>Bacteria</taxon>
        <taxon>Candidatus Berkelbacteria</taxon>
    </lineage>
</organism>
<keyword evidence="1" id="KW-1133">Transmembrane helix</keyword>
<sequence>MLRGNAIVAIVIAVLALIFFSFAIVYYAVFGQLFSMDKPTGGGPSYGTGCYLEDKYFEDTSIANDPEKTFAILKKNTRYGPRATKIKSNILDILSEGKKNNLNPAIVIGMWWGEQEFGSPHKAFGYGYYDSGTSSEAREGGWNYQLSKVWTPLRNTIAVTGAYTTPTGTNRMTRLFYHYATAMGLQYKESGQRWDRAYKHKNYGNPYYKRLDVIKLLVPDQVTCETGTAPTVVDAVK</sequence>
<keyword evidence="1" id="KW-0472">Membrane</keyword>
<proteinExistence type="predicted"/>
<dbReference type="Proteomes" id="UP000034487">
    <property type="component" value="Unassembled WGS sequence"/>
</dbReference>
<evidence type="ECO:0000313" key="3">
    <source>
        <dbReference type="Proteomes" id="UP000034487"/>
    </source>
</evidence>
<comment type="caution">
    <text evidence="2">The sequence shown here is derived from an EMBL/GenBank/DDBJ whole genome shotgun (WGS) entry which is preliminary data.</text>
</comment>